<protein>
    <submittedName>
        <fullName evidence="1">Acyltransferase</fullName>
    </submittedName>
</protein>
<dbReference type="Proteomes" id="UP000623269">
    <property type="component" value="Unassembled WGS sequence"/>
</dbReference>
<dbReference type="InterPro" id="IPR051159">
    <property type="entry name" value="Hexapeptide_acetyltransf"/>
</dbReference>
<comment type="caution">
    <text evidence="1">The sequence shown here is derived from an EMBL/GenBank/DDBJ whole genome shotgun (WGS) entry which is preliminary data.</text>
</comment>
<dbReference type="RefSeq" id="WP_197659642.1">
    <property type="nucleotide sequence ID" value="NZ_JAEAGR010000001.1"/>
</dbReference>
<organism evidence="1 2">
    <name type="scientific">Mobilitalea sibirica</name>
    <dbReference type="NCBI Taxonomy" id="1462919"/>
    <lineage>
        <taxon>Bacteria</taxon>
        <taxon>Bacillati</taxon>
        <taxon>Bacillota</taxon>
        <taxon>Clostridia</taxon>
        <taxon>Lachnospirales</taxon>
        <taxon>Lachnospiraceae</taxon>
        <taxon>Mobilitalea</taxon>
    </lineage>
</organism>
<dbReference type="Gene3D" id="2.160.10.10">
    <property type="entry name" value="Hexapeptide repeat proteins"/>
    <property type="match status" value="1"/>
</dbReference>
<reference evidence="1" key="1">
    <citation type="submission" date="2020-12" db="EMBL/GenBank/DDBJ databases">
        <title>M. sibirica DSM 26468T genome.</title>
        <authorList>
            <person name="Thieme N."/>
            <person name="Rettenmaier R."/>
            <person name="Zverlov V."/>
            <person name="Liebl W."/>
        </authorList>
    </citation>
    <scope>NUCLEOTIDE SEQUENCE</scope>
    <source>
        <strain evidence="1">DSM 26468</strain>
    </source>
</reference>
<dbReference type="PANTHER" id="PTHR23416">
    <property type="entry name" value="SIALIC ACID SYNTHASE-RELATED"/>
    <property type="match status" value="1"/>
</dbReference>
<sequence>MGIRKDIQQHFKKILKKNNRFSALAGGLYTNILGRNRIRGRRNNKILCRKSFLKDCDIKITGRHNLICIKRHCVLKECRIHIHGNYNKIILGNQVSASRCNIYVENDENLIYIGEKTHINGPTHLACMEGCNIVIGERCLFSSEVTLRTGDSHSILSSKGNRINPSRSIRIGCHVWIGNRTILTKGAEVATNSIVATGAIVTGKFVKPGCIIGGIPAKVIKENVNWDEKRL</sequence>
<evidence type="ECO:0000313" key="1">
    <source>
        <dbReference type="EMBL" id="MBH1939414.1"/>
    </source>
</evidence>
<dbReference type="PANTHER" id="PTHR23416:SF78">
    <property type="entry name" value="LIPOPOLYSACCHARIDE BIOSYNTHESIS O-ACETYL TRANSFERASE WBBJ-RELATED"/>
    <property type="match status" value="1"/>
</dbReference>
<dbReference type="InterPro" id="IPR011004">
    <property type="entry name" value="Trimer_LpxA-like_sf"/>
</dbReference>
<dbReference type="AlphaFoldDB" id="A0A8J7GWV7"/>
<keyword evidence="1" id="KW-0808">Transferase</keyword>
<dbReference type="CDD" id="cd04647">
    <property type="entry name" value="LbH_MAT_like"/>
    <property type="match status" value="1"/>
</dbReference>
<dbReference type="SUPFAM" id="SSF51161">
    <property type="entry name" value="Trimeric LpxA-like enzymes"/>
    <property type="match status" value="1"/>
</dbReference>
<gene>
    <name evidence="1" type="ORF">I5677_00740</name>
</gene>
<dbReference type="EMBL" id="JAEAGR010000001">
    <property type="protein sequence ID" value="MBH1939414.1"/>
    <property type="molecule type" value="Genomic_DNA"/>
</dbReference>
<keyword evidence="2" id="KW-1185">Reference proteome</keyword>
<name>A0A8J7GWV7_9FIRM</name>
<accession>A0A8J7GWV7</accession>
<keyword evidence="1" id="KW-0012">Acyltransferase</keyword>
<evidence type="ECO:0000313" key="2">
    <source>
        <dbReference type="Proteomes" id="UP000623269"/>
    </source>
</evidence>
<dbReference type="GO" id="GO:0016746">
    <property type="term" value="F:acyltransferase activity"/>
    <property type="evidence" value="ECO:0007669"/>
    <property type="project" value="UniProtKB-KW"/>
</dbReference>
<proteinExistence type="predicted"/>